<evidence type="ECO:0000313" key="3">
    <source>
        <dbReference type="Proteomes" id="UP001183817"/>
    </source>
</evidence>
<gene>
    <name evidence="2" type="ORF">J2S64_001779</name>
</gene>
<sequence length="88" mass="9010">MNMKNKRPRSAGSAGSTSRMGPAALHGSASSPGLPNLAGAQIPGPGTKHVLYGADGTLSDAAADPWELEGHLGSRGGIRSFLGRIFRR</sequence>
<organism evidence="2 3">
    <name type="scientific">Paeniglutamicibacter sulfureus</name>
    <dbReference type="NCBI Taxonomy" id="43666"/>
    <lineage>
        <taxon>Bacteria</taxon>
        <taxon>Bacillati</taxon>
        <taxon>Actinomycetota</taxon>
        <taxon>Actinomycetes</taxon>
        <taxon>Micrococcales</taxon>
        <taxon>Micrococcaceae</taxon>
        <taxon>Paeniglutamicibacter</taxon>
    </lineage>
</organism>
<comment type="caution">
    <text evidence="2">The sequence shown here is derived from an EMBL/GenBank/DDBJ whole genome shotgun (WGS) entry which is preliminary data.</text>
</comment>
<evidence type="ECO:0000313" key="2">
    <source>
        <dbReference type="EMBL" id="MDR7358088.1"/>
    </source>
</evidence>
<proteinExistence type="predicted"/>
<protein>
    <submittedName>
        <fullName evidence="2">Uncharacterized protein</fullName>
    </submittedName>
</protein>
<evidence type="ECO:0000256" key="1">
    <source>
        <dbReference type="SAM" id="MobiDB-lite"/>
    </source>
</evidence>
<reference evidence="2 3" key="1">
    <citation type="submission" date="2023-07" db="EMBL/GenBank/DDBJ databases">
        <title>Sequencing the genomes of 1000 actinobacteria strains.</title>
        <authorList>
            <person name="Klenk H.-P."/>
        </authorList>
    </citation>
    <scope>NUCLEOTIDE SEQUENCE [LARGE SCALE GENOMIC DNA]</scope>
    <source>
        <strain evidence="2 3">DSM 20167</strain>
    </source>
</reference>
<name>A0ABU2BHG1_9MICC</name>
<keyword evidence="3" id="KW-1185">Reference proteome</keyword>
<dbReference type="Proteomes" id="UP001183817">
    <property type="component" value="Unassembled WGS sequence"/>
</dbReference>
<accession>A0ABU2BHG1</accession>
<dbReference type="EMBL" id="JAVDYI010000001">
    <property type="protein sequence ID" value="MDR7358088.1"/>
    <property type="molecule type" value="Genomic_DNA"/>
</dbReference>
<feature type="region of interest" description="Disordered" evidence="1">
    <location>
        <begin position="1"/>
        <end position="51"/>
    </location>
</feature>